<organism evidence="6 7">
    <name type="scientific">Runella defluvii</name>
    <dbReference type="NCBI Taxonomy" id="370973"/>
    <lineage>
        <taxon>Bacteria</taxon>
        <taxon>Pseudomonadati</taxon>
        <taxon>Bacteroidota</taxon>
        <taxon>Cytophagia</taxon>
        <taxon>Cytophagales</taxon>
        <taxon>Spirosomataceae</taxon>
        <taxon>Runella</taxon>
    </lineage>
</organism>
<feature type="transmembrane region" description="Helical" evidence="5">
    <location>
        <begin position="32"/>
        <end position="51"/>
    </location>
</feature>
<evidence type="ECO:0000256" key="1">
    <source>
        <dbReference type="ARBA" id="ARBA00004141"/>
    </source>
</evidence>
<dbReference type="AlphaFoldDB" id="A0A7W5ZLI6"/>
<comment type="subcellular location">
    <subcellularLocation>
        <location evidence="1">Membrane</location>
        <topology evidence="1">Multi-pass membrane protein</topology>
    </subcellularLocation>
</comment>
<keyword evidence="4 5" id="KW-0472">Membrane</keyword>
<keyword evidence="7" id="KW-1185">Reference proteome</keyword>
<dbReference type="InterPro" id="IPR047662">
    <property type="entry name" value="SemiSWEET"/>
</dbReference>
<gene>
    <name evidence="6" type="ORF">FHS57_003069</name>
</gene>
<name>A0A7W5ZLI6_9BACT</name>
<dbReference type="SMART" id="SM00679">
    <property type="entry name" value="CTNS"/>
    <property type="match status" value="1"/>
</dbReference>
<dbReference type="GO" id="GO:0051119">
    <property type="term" value="F:sugar transmembrane transporter activity"/>
    <property type="evidence" value="ECO:0007669"/>
    <property type="project" value="InterPro"/>
</dbReference>
<sequence length="87" mass="9749">MLETLGYIAGILTTVAFVPQVMQIYRTKSAKDVSLAMFLLFTVGVALWLAYGLMTHSFPVIAANTVTLMLSFVILYFKWKYSKTSNT</sequence>
<dbReference type="RefSeq" id="WP_028522059.1">
    <property type="nucleotide sequence ID" value="NZ_JACIBY010000006.1"/>
</dbReference>
<reference evidence="6 7" key="1">
    <citation type="submission" date="2020-08" db="EMBL/GenBank/DDBJ databases">
        <title>Genomic Encyclopedia of Type Strains, Phase IV (KMG-IV): sequencing the most valuable type-strain genomes for metagenomic binning, comparative biology and taxonomic classification.</title>
        <authorList>
            <person name="Goeker M."/>
        </authorList>
    </citation>
    <scope>NUCLEOTIDE SEQUENCE [LARGE SCALE GENOMIC DNA]</scope>
    <source>
        <strain evidence="6 7">DSM 17976</strain>
    </source>
</reference>
<dbReference type="GO" id="GO:0016020">
    <property type="term" value="C:membrane"/>
    <property type="evidence" value="ECO:0007669"/>
    <property type="project" value="UniProtKB-SubCell"/>
</dbReference>
<keyword evidence="2 5" id="KW-0812">Transmembrane</keyword>
<dbReference type="Gene3D" id="1.20.1280.290">
    <property type="match status" value="1"/>
</dbReference>
<dbReference type="InterPro" id="IPR006603">
    <property type="entry name" value="PQ-loop_rpt"/>
</dbReference>
<evidence type="ECO:0000256" key="3">
    <source>
        <dbReference type="ARBA" id="ARBA00022989"/>
    </source>
</evidence>
<dbReference type="EMBL" id="JACIBY010000006">
    <property type="protein sequence ID" value="MBB3839063.1"/>
    <property type="molecule type" value="Genomic_DNA"/>
</dbReference>
<evidence type="ECO:0000256" key="2">
    <source>
        <dbReference type="ARBA" id="ARBA00022692"/>
    </source>
</evidence>
<feature type="transmembrane region" description="Helical" evidence="5">
    <location>
        <begin position="57"/>
        <end position="77"/>
    </location>
</feature>
<dbReference type="NCBIfam" id="NF037968">
    <property type="entry name" value="SemiSWEET_2"/>
    <property type="match status" value="1"/>
</dbReference>
<feature type="transmembrane region" description="Helical" evidence="5">
    <location>
        <begin position="6"/>
        <end position="25"/>
    </location>
</feature>
<dbReference type="Proteomes" id="UP000541352">
    <property type="component" value="Unassembled WGS sequence"/>
</dbReference>
<evidence type="ECO:0000256" key="4">
    <source>
        <dbReference type="ARBA" id="ARBA00023136"/>
    </source>
</evidence>
<protein>
    <submittedName>
        <fullName evidence="6">MtN3 and saliva related transmembrane protein</fullName>
    </submittedName>
</protein>
<evidence type="ECO:0000313" key="6">
    <source>
        <dbReference type="EMBL" id="MBB3839063.1"/>
    </source>
</evidence>
<proteinExistence type="predicted"/>
<dbReference type="Pfam" id="PF04193">
    <property type="entry name" value="PQ-loop"/>
    <property type="match status" value="1"/>
</dbReference>
<evidence type="ECO:0000256" key="5">
    <source>
        <dbReference type="SAM" id="Phobius"/>
    </source>
</evidence>
<comment type="caution">
    <text evidence="6">The sequence shown here is derived from an EMBL/GenBank/DDBJ whole genome shotgun (WGS) entry which is preliminary data.</text>
</comment>
<keyword evidence="3 5" id="KW-1133">Transmembrane helix</keyword>
<evidence type="ECO:0000313" key="7">
    <source>
        <dbReference type="Proteomes" id="UP000541352"/>
    </source>
</evidence>
<accession>A0A7W5ZLI6</accession>